<dbReference type="RefSeq" id="WP_379054629.1">
    <property type="nucleotide sequence ID" value="NZ_JBHTKB010000001.1"/>
</dbReference>
<feature type="signal peptide" evidence="2">
    <location>
        <begin position="1"/>
        <end position="23"/>
    </location>
</feature>
<dbReference type="Gene3D" id="2.20.200.10">
    <property type="entry name" value="Outer membrane efflux proteins (OEP)"/>
    <property type="match status" value="1"/>
</dbReference>
<keyword evidence="2" id="KW-0812">Transmembrane</keyword>
<evidence type="ECO:0000256" key="2">
    <source>
        <dbReference type="RuleBase" id="RU362097"/>
    </source>
</evidence>
<dbReference type="Gene3D" id="1.20.1600.10">
    <property type="entry name" value="Outer membrane efflux proteins (OEP)"/>
    <property type="match status" value="1"/>
</dbReference>
<evidence type="ECO:0000313" key="4">
    <source>
        <dbReference type="Proteomes" id="UP001597128"/>
    </source>
</evidence>
<dbReference type="PANTHER" id="PTHR30203:SF32">
    <property type="entry name" value="CATION EFFLUX SYSTEM PROTEIN CUSC"/>
    <property type="match status" value="1"/>
</dbReference>
<protein>
    <submittedName>
        <fullName evidence="3">Efflux transporter outer membrane subunit</fullName>
    </submittedName>
</protein>
<evidence type="ECO:0000313" key="3">
    <source>
        <dbReference type="EMBL" id="MFD0912050.1"/>
    </source>
</evidence>
<dbReference type="PANTHER" id="PTHR30203">
    <property type="entry name" value="OUTER MEMBRANE CATION EFFLUX PROTEIN"/>
    <property type="match status" value="1"/>
</dbReference>
<comment type="similarity">
    <text evidence="1 2">Belongs to the outer membrane factor (OMF) (TC 1.B.17) family.</text>
</comment>
<dbReference type="PROSITE" id="PS51257">
    <property type="entry name" value="PROKAR_LIPOPROTEIN"/>
    <property type="match status" value="1"/>
</dbReference>
<gene>
    <name evidence="3" type="ORF">ACFQ1Z_00690</name>
</gene>
<keyword evidence="2" id="KW-0564">Palmitate</keyword>
<organism evidence="3 4">
    <name type="scientific">Methylophilus luteus</name>
    <dbReference type="NCBI Taxonomy" id="640108"/>
    <lineage>
        <taxon>Bacteria</taxon>
        <taxon>Pseudomonadati</taxon>
        <taxon>Pseudomonadota</taxon>
        <taxon>Betaproteobacteria</taxon>
        <taxon>Nitrosomonadales</taxon>
        <taxon>Methylophilaceae</taxon>
        <taxon>Methylophilus</taxon>
    </lineage>
</organism>
<dbReference type="NCBIfam" id="TIGR01845">
    <property type="entry name" value="outer_NodT"/>
    <property type="match status" value="1"/>
</dbReference>
<dbReference type="EMBL" id="JBHTKB010000001">
    <property type="protein sequence ID" value="MFD0912050.1"/>
    <property type="molecule type" value="Genomic_DNA"/>
</dbReference>
<proteinExistence type="inferred from homology"/>
<feature type="chain" id="PRO_5044995918" evidence="2">
    <location>
        <begin position="24"/>
        <end position="485"/>
    </location>
</feature>
<sequence length="485" mass="52722">MKLTRLNLMLTLKHLAWMPGALALSACINLAPFYNQPEAPVPASLGTVNTEQKPLTEVSWQSFITDKRLQQVLDLALKNNRDLRVATLNIERARAQYQVQRADLFPTVNAALSETASKGMSNVGNNGNVSAGTVAASNNSSGNVSHVYRATLGFSAYELDLFGRVRNLNAQALQAFYAEQENRKSTQISLVAEVATAWLTLAADKKRLQIAQQTLQSQQNTYQINQKMFDLGVANALTLKQLQTSVDNARVAVATYNIQIQQDTNALNLLAGSMVPVAWLPDSSLASVALTTALPRGVTSKTLQQRPDVRAAEHQLEGANANIGALRAAFFPTISLTTTIGTASTELNGLFQTGSRIWTFVPQITLPIFNGGRNRANLTVGEKNQQILLAQYEKTVQTAFREVADVLVQREGLKAQIEAQKSLTDAAAAAFQLADARFKNGVDSYLVVLDAQRTLYTAEQSLITLQLNDAASQLTLYKVVGGGWQ</sequence>
<dbReference type="InterPro" id="IPR010131">
    <property type="entry name" value="MdtP/NodT-like"/>
</dbReference>
<dbReference type="InterPro" id="IPR003423">
    <property type="entry name" value="OMP_efflux"/>
</dbReference>
<keyword evidence="4" id="KW-1185">Reference proteome</keyword>
<comment type="caution">
    <text evidence="3">The sequence shown here is derived from an EMBL/GenBank/DDBJ whole genome shotgun (WGS) entry which is preliminary data.</text>
</comment>
<accession>A0ABW3F528</accession>
<keyword evidence="2" id="KW-0472">Membrane</keyword>
<dbReference type="Pfam" id="PF02321">
    <property type="entry name" value="OEP"/>
    <property type="match status" value="2"/>
</dbReference>
<name>A0ABW3F528_9PROT</name>
<dbReference type="SUPFAM" id="SSF56954">
    <property type="entry name" value="Outer membrane efflux proteins (OEP)"/>
    <property type="match status" value="1"/>
</dbReference>
<comment type="subcellular location">
    <subcellularLocation>
        <location evidence="2">Cell membrane</location>
        <topology evidence="2">Lipid-anchor</topology>
    </subcellularLocation>
</comment>
<dbReference type="Proteomes" id="UP001597128">
    <property type="component" value="Unassembled WGS sequence"/>
</dbReference>
<keyword evidence="2" id="KW-1134">Transmembrane beta strand</keyword>
<keyword evidence="2" id="KW-0732">Signal</keyword>
<reference evidence="4" key="1">
    <citation type="journal article" date="2019" name="Int. J. Syst. Evol. Microbiol.">
        <title>The Global Catalogue of Microorganisms (GCM) 10K type strain sequencing project: providing services to taxonomists for standard genome sequencing and annotation.</title>
        <authorList>
            <consortium name="The Broad Institute Genomics Platform"/>
            <consortium name="The Broad Institute Genome Sequencing Center for Infectious Disease"/>
            <person name="Wu L."/>
            <person name="Ma J."/>
        </authorList>
    </citation>
    <scope>NUCLEOTIDE SEQUENCE [LARGE SCALE GENOMIC DNA]</scope>
    <source>
        <strain evidence="4">CCUG 58412</strain>
    </source>
</reference>
<evidence type="ECO:0000256" key="1">
    <source>
        <dbReference type="ARBA" id="ARBA00007613"/>
    </source>
</evidence>
<keyword evidence="2" id="KW-0449">Lipoprotein</keyword>